<accession>A0A9X0UIU1</accession>
<dbReference type="EMBL" id="JACRUP010000018">
    <property type="protein sequence ID" value="MBC5852752.1"/>
    <property type="molecule type" value="Genomic_DNA"/>
</dbReference>
<name>A0A9X0UIU1_VIBME</name>
<gene>
    <name evidence="1" type="ORF">H8Q88_17760</name>
</gene>
<organism evidence="1 2">
    <name type="scientific">Vibrio metschnikovii</name>
    <dbReference type="NCBI Taxonomy" id="28172"/>
    <lineage>
        <taxon>Bacteria</taxon>
        <taxon>Pseudomonadati</taxon>
        <taxon>Pseudomonadota</taxon>
        <taxon>Gammaproteobacteria</taxon>
        <taxon>Vibrionales</taxon>
        <taxon>Vibrionaceae</taxon>
        <taxon>Vibrio</taxon>
    </lineage>
</organism>
<evidence type="ECO:0000313" key="1">
    <source>
        <dbReference type="EMBL" id="MBC5852752.1"/>
    </source>
</evidence>
<comment type="caution">
    <text evidence="1">The sequence shown here is derived from an EMBL/GenBank/DDBJ whole genome shotgun (WGS) entry which is preliminary data.</text>
</comment>
<proteinExistence type="predicted"/>
<dbReference type="RefSeq" id="WP_187027014.1">
    <property type="nucleotide sequence ID" value="NZ_JACRUP010000018.1"/>
</dbReference>
<protein>
    <submittedName>
        <fullName evidence="1">Uncharacterized protein</fullName>
    </submittedName>
</protein>
<reference evidence="1" key="1">
    <citation type="submission" date="2020-08" db="EMBL/GenBank/DDBJ databases">
        <title>Genome Sequencing and Pan-Genome Analysis of Migratory bird Vibrio Strains, Inner Mongolia.</title>
        <authorList>
            <person name="Zheng L."/>
        </authorList>
    </citation>
    <scope>NUCLEOTIDE SEQUENCE</scope>
    <source>
        <strain evidence="1">M13F</strain>
    </source>
</reference>
<sequence length="201" mass="23082">MTTTVPLILNDTDKDMPLIVTSRWLEWLYAPFTSISYLAQNEDLLSDLVENFGEFTGTESHPYKEPGDPRNAFTGSNNESIFLAIRKGELGVLTEAETMYVPFDKEEQVEEDGCLYLPEVQFNQKVKEYSEEIIKISEKYPQTFFCLASNDNTCMNRLCLMAFTPLKKNSELEYVSSYTDAYPDNTISLIDEEINEIICRI</sequence>
<keyword evidence="2" id="KW-1185">Reference proteome</keyword>
<dbReference type="Proteomes" id="UP000615796">
    <property type="component" value="Unassembled WGS sequence"/>
</dbReference>
<dbReference type="AlphaFoldDB" id="A0A9X0UIU1"/>
<evidence type="ECO:0000313" key="2">
    <source>
        <dbReference type="Proteomes" id="UP000615796"/>
    </source>
</evidence>